<dbReference type="Proteomes" id="UP001054252">
    <property type="component" value="Unassembled WGS sequence"/>
</dbReference>
<dbReference type="InterPro" id="IPR036691">
    <property type="entry name" value="Endo/exonu/phosph_ase_sf"/>
</dbReference>
<feature type="region of interest" description="Disordered" evidence="1">
    <location>
        <begin position="289"/>
        <end position="334"/>
    </location>
</feature>
<proteinExistence type="predicted"/>
<gene>
    <name evidence="3" type="ORF">SLEP1_g3954</name>
</gene>
<evidence type="ECO:0000259" key="2">
    <source>
        <dbReference type="PROSITE" id="PS50878"/>
    </source>
</evidence>
<dbReference type="SUPFAM" id="SSF56672">
    <property type="entry name" value="DNA/RNA polymerases"/>
    <property type="match status" value="1"/>
</dbReference>
<dbReference type="Pfam" id="PF03372">
    <property type="entry name" value="Exo_endo_phos"/>
    <property type="match status" value="1"/>
</dbReference>
<dbReference type="PROSITE" id="PS50878">
    <property type="entry name" value="RT_POL"/>
    <property type="match status" value="1"/>
</dbReference>
<evidence type="ECO:0000313" key="3">
    <source>
        <dbReference type="EMBL" id="GKU89878.1"/>
    </source>
</evidence>
<evidence type="ECO:0000256" key="1">
    <source>
        <dbReference type="SAM" id="MobiDB-lite"/>
    </source>
</evidence>
<reference evidence="3 4" key="1">
    <citation type="journal article" date="2021" name="Commun. Biol.">
        <title>The genome of Shorea leprosula (Dipterocarpaceae) highlights the ecological relevance of drought in aseasonal tropical rainforests.</title>
        <authorList>
            <person name="Ng K.K.S."/>
            <person name="Kobayashi M.J."/>
            <person name="Fawcett J.A."/>
            <person name="Hatakeyama M."/>
            <person name="Paape T."/>
            <person name="Ng C.H."/>
            <person name="Ang C.C."/>
            <person name="Tnah L.H."/>
            <person name="Lee C.T."/>
            <person name="Nishiyama T."/>
            <person name="Sese J."/>
            <person name="O'Brien M.J."/>
            <person name="Copetti D."/>
            <person name="Mohd Noor M.I."/>
            <person name="Ong R.C."/>
            <person name="Putra M."/>
            <person name="Sireger I.Z."/>
            <person name="Indrioko S."/>
            <person name="Kosugi Y."/>
            <person name="Izuno A."/>
            <person name="Isagi Y."/>
            <person name="Lee S.L."/>
            <person name="Shimizu K.K."/>
        </authorList>
    </citation>
    <scope>NUCLEOTIDE SEQUENCE [LARGE SCALE GENOMIC DNA]</scope>
    <source>
        <strain evidence="3">214</strain>
    </source>
</reference>
<protein>
    <recommendedName>
        <fullName evidence="2">Reverse transcriptase domain-containing protein</fullName>
    </recommendedName>
</protein>
<dbReference type="PANTHER" id="PTHR31635">
    <property type="entry name" value="REVERSE TRANSCRIPTASE DOMAIN-CONTAINING PROTEIN-RELATED"/>
    <property type="match status" value="1"/>
</dbReference>
<dbReference type="Pfam" id="PF00078">
    <property type="entry name" value="RVT_1"/>
    <property type="match status" value="1"/>
</dbReference>
<feature type="domain" description="Reverse transcriptase" evidence="2">
    <location>
        <begin position="863"/>
        <end position="1123"/>
    </location>
</feature>
<keyword evidence="4" id="KW-1185">Reference proteome</keyword>
<sequence length="1345" mass="154771">MWKTFLKFGRVFAIYSPQRKNKEGSRFGFVRFLDVKDERSLGRQLDQIWIGNQKLKIHPPHFNTQITSVHPKHHTNTARNPKPSYAEVVKGIGSRGDNWTTNRDIKPVQHGITNNSGKTEQKWVEKRRELHWTGLEFNPRHEDWEWLEGCFVGTARSIKIVPILQERLYMEGLFSIKLQAMGGKLVLMDCDDKEELKELCYGVPLHAWGPDLLISIANLWGNFITLDESTSSKKRFDVARFLISTSETGLISKTLTYKINGHMYCIKCKEEETTNGCFFLKADFQPISPSNSEEDCSESWSSDYPSEDTQRFGQNGVMHSGDSNPASSEDEDDVALKDSQAMGKSTRVRISKDLSDWNSANNKFNWQERTAICSQERHEEGCSIDVVGDSLTSSKNSNDFKILNGDGVSSLNSLANLENNSKSKADLEQRLEEDSDSAIENYNRGFHNKDRVTSTLDAWNLIKDMGLAADGNEDEIIKKIELTEQRDINAKKQALERNTVNDCEESKLEQVSRQTCRALWGTDDFEFAAMPSVGRSGGLICVWDNNILQLNRIFSGEHYLGLFGFWGTNRTPVHLINVYGPCNLVGRRQLWTELKTLITSMKGNWCVMGDFNTTKNSQERIGRTRVSRSMWDFANFIHESGLVDIPLIGRKYTWYHSSSNSMSRLDRFLMTEEWLTNWSETRQWDTWRTVDVQGLKGYCLKEKIKLVKKRLKNQATGKLNFSSSVELWRQKARKQWLREGDANSKFYHKGISSRQRRKQIVSLQVNGKKLEDVDNIKNGILEYFENLFKKEEWKRPNMDGISFKQISQAQNDLLVMPFSEDEIKAAVWDCGSDKAPGPDGFNFTFFKKMWSEIKDDIVEFVQEFHKNGKLVKGLNVSFLTLIPKVKNPQRIEEFRPISLIGSLYKIVAKLLTNRLYSVIADIIGEHQLAFIEGRHLCVGVVTANEIIDEAKRKKKKSFVFKVDFEKAFDKVNWNFLDYMMMRLGFTKIWRKWIMECLQTSLLSVLVNGSPSKQFPVSRGLKQGDPLSPFLFLIVAEGLNKIINTAIDRGLYEGIKVGNSGMRCSHIQFADDTIIFGEAFEKNIQVVKCIMRAFELASVLPFKYLGVPVGGNHRKLSMWLPLIESFKKKLLNWKARWLSFEGRITLLNSVLTSLPVLFLSVYLAPKVCISKRDGELGVKDLRLFNQALLGKWWGRLAKGSPGLLFNLIKEKYGYEGGNWCNWVKERKSAGSNWWKDLCRLDVLEENRRGWLSGGFQIRIGNGEKVSFWKDSWSNIGVLANVFPRLYMLSTGKDNTIDEMGRWEDNKWVWNLPWRRTPHSWEQDSMQDFNKLLKETNLTIGKEDTWT</sequence>
<dbReference type="Gene3D" id="3.60.10.10">
    <property type="entry name" value="Endonuclease/exonuclease/phosphatase"/>
    <property type="match status" value="1"/>
</dbReference>
<dbReference type="InterPro" id="IPR005135">
    <property type="entry name" value="Endo/exonuclease/phosphatase"/>
</dbReference>
<accession>A0AAV5HVV0</accession>
<dbReference type="SUPFAM" id="SSF56219">
    <property type="entry name" value="DNase I-like"/>
    <property type="match status" value="1"/>
</dbReference>
<name>A0AAV5HVV0_9ROSI</name>
<dbReference type="InterPro" id="IPR000477">
    <property type="entry name" value="RT_dom"/>
</dbReference>
<dbReference type="InterPro" id="IPR043502">
    <property type="entry name" value="DNA/RNA_pol_sf"/>
</dbReference>
<dbReference type="PANTHER" id="PTHR31635:SF196">
    <property type="entry name" value="REVERSE TRANSCRIPTASE DOMAIN-CONTAINING PROTEIN-RELATED"/>
    <property type="match status" value="1"/>
</dbReference>
<dbReference type="EMBL" id="BPVZ01000004">
    <property type="protein sequence ID" value="GKU89878.1"/>
    <property type="molecule type" value="Genomic_DNA"/>
</dbReference>
<organism evidence="3 4">
    <name type="scientific">Rubroshorea leprosula</name>
    <dbReference type="NCBI Taxonomy" id="152421"/>
    <lineage>
        <taxon>Eukaryota</taxon>
        <taxon>Viridiplantae</taxon>
        <taxon>Streptophyta</taxon>
        <taxon>Embryophyta</taxon>
        <taxon>Tracheophyta</taxon>
        <taxon>Spermatophyta</taxon>
        <taxon>Magnoliopsida</taxon>
        <taxon>eudicotyledons</taxon>
        <taxon>Gunneridae</taxon>
        <taxon>Pentapetalae</taxon>
        <taxon>rosids</taxon>
        <taxon>malvids</taxon>
        <taxon>Malvales</taxon>
        <taxon>Dipterocarpaceae</taxon>
        <taxon>Rubroshorea</taxon>
    </lineage>
</organism>
<dbReference type="GO" id="GO:0003824">
    <property type="term" value="F:catalytic activity"/>
    <property type="evidence" value="ECO:0007669"/>
    <property type="project" value="InterPro"/>
</dbReference>
<evidence type="ECO:0000313" key="4">
    <source>
        <dbReference type="Proteomes" id="UP001054252"/>
    </source>
</evidence>
<comment type="caution">
    <text evidence="3">The sequence shown here is derived from an EMBL/GenBank/DDBJ whole genome shotgun (WGS) entry which is preliminary data.</text>
</comment>
<dbReference type="CDD" id="cd01650">
    <property type="entry name" value="RT_nLTR_like"/>
    <property type="match status" value="1"/>
</dbReference>